<comment type="caution">
    <text evidence="1">The sequence shown here is derived from an EMBL/GenBank/DDBJ whole genome shotgun (WGS) entry which is preliminary data.</text>
</comment>
<reference evidence="1 2" key="1">
    <citation type="submission" date="2019-11" db="EMBL/GenBank/DDBJ databases">
        <authorList>
            <person name="Ay H."/>
        </authorList>
    </citation>
    <scope>NUCLEOTIDE SEQUENCE [LARGE SCALE GENOMIC DNA]</scope>
    <source>
        <strain evidence="1 2">BG9H</strain>
    </source>
</reference>
<evidence type="ECO:0000313" key="2">
    <source>
        <dbReference type="Proteomes" id="UP001197114"/>
    </source>
</evidence>
<proteinExistence type="predicted"/>
<dbReference type="Proteomes" id="UP001197114">
    <property type="component" value="Unassembled WGS sequence"/>
</dbReference>
<organism evidence="1 2">
    <name type="scientific">Streptomyces anatolicus</name>
    <dbReference type="NCBI Taxonomy" id="2675858"/>
    <lineage>
        <taxon>Bacteria</taxon>
        <taxon>Bacillati</taxon>
        <taxon>Actinomycetota</taxon>
        <taxon>Actinomycetes</taxon>
        <taxon>Kitasatosporales</taxon>
        <taxon>Streptomycetaceae</taxon>
        <taxon>Streptomyces</taxon>
    </lineage>
</organism>
<dbReference type="RefSeq" id="WP_219689363.1">
    <property type="nucleotide sequence ID" value="NZ_WMBF01000147.1"/>
</dbReference>
<accession>A0ABS6YNF7</accession>
<gene>
    <name evidence="1" type="ORF">GKQ77_15530</name>
</gene>
<name>A0ABS6YNF7_9ACTN</name>
<protein>
    <submittedName>
        <fullName evidence="1">Uncharacterized protein</fullName>
    </submittedName>
</protein>
<keyword evidence="2" id="KW-1185">Reference proteome</keyword>
<evidence type="ECO:0000313" key="1">
    <source>
        <dbReference type="EMBL" id="MBW5422959.1"/>
    </source>
</evidence>
<sequence>MPHQDTALMEEYARAADDLAGRLHRCLETPGSGAALADYVQGASDRRAALAAVRVLGPDVLAPALFGSRRIEPADREVIATALAHYPLDAGGTAETTSLDRVTTGLLHRAEGAVSGDGVAVDDGVDVDAFLRPEECWRPWAQHMARVASCALPGVCGPLVEQARTRAADLGRGVARAMLRRDYRTAARLARWTALADHRAAIEQLNVEAVMRHLELCGSADARLSLDVRITRLLRTRTRREGTR</sequence>
<dbReference type="EMBL" id="WMBF01000147">
    <property type="protein sequence ID" value="MBW5422959.1"/>
    <property type="molecule type" value="Genomic_DNA"/>
</dbReference>